<proteinExistence type="predicted"/>
<dbReference type="Pfam" id="PF08542">
    <property type="entry name" value="Rep_fac_C"/>
    <property type="match status" value="1"/>
</dbReference>
<dbReference type="Gene3D" id="1.20.272.10">
    <property type="match status" value="1"/>
</dbReference>
<accession>A0ABV0Q7U2</accession>
<protein>
    <recommendedName>
        <fullName evidence="1">Replication factor C C-terminal domain-containing protein</fullName>
    </recommendedName>
</protein>
<name>A0ABV0Q7U2_9TELE</name>
<reference evidence="2 3" key="1">
    <citation type="submission" date="2021-06" db="EMBL/GenBank/DDBJ databases">
        <authorList>
            <person name="Palmer J.M."/>
        </authorList>
    </citation>
    <scope>NUCLEOTIDE SEQUENCE [LARGE SCALE GENOMIC DNA]</scope>
    <source>
        <strain evidence="2 3">XC_2019</strain>
        <tissue evidence="2">Muscle</tissue>
    </source>
</reference>
<evidence type="ECO:0000259" key="1">
    <source>
        <dbReference type="Pfam" id="PF08542"/>
    </source>
</evidence>
<dbReference type="InterPro" id="IPR008921">
    <property type="entry name" value="DNA_pol3_clamp-load_cplx_C"/>
</dbReference>
<evidence type="ECO:0000313" key="3">
    <source>
        <dbReference type="Proteomes" id="UP001434883"/>
    </source>
</evidence>
<dbReference type="EMBL" id="JAHRIN010001355">
    <property type="protein sequence ID" value="MEQ2191854.1"/>
    <property type="molecule type" value="Genomic_DNA"/>
</dbReference>
<organism evidence="2 3">
    <name type="scientific">Xenoophorus captivus</name>
    <dbReference type="NCBI Taxonomy" id="1517983"/>
    <lineage>
        <taxon>Eukaryota</taxon>
        <taxon>Metazoa</taxon>
        <taxon>Chordata</taxon>
        <taxon>Craniata</taxon>
        <taxon>Vertebrata</taxon>
        <taxon>Euteleostomi</taxon>
        <taxon>Actinopterygii</taxon>
        <taxon>Neopterygii</taxon>
        <taxon>Teleostei</taxon>
        <taxon>Neoteleostei</taxon>
        <taxon>Acanthomorphata</taxon>
        <taxon>Ovalentaria</taxon>
        <taxon>Atherinomorphae</taxon>
        <taxon>Cyprinodontiformes</taxon>
        <taxon>Goodeidae</taxon>
        <taxon>Xenoophorus</taxon>
    </lineage>
</organism>
<gene>
    <name evidence="2" type="ORF">XENOCAPTIV_003476</name>
</gene>
<comment type="caution">
    <text evidence="2">The sequence shown here is derived from an EMBL/GenBank/DDBJ whole genome shotgun (WGS) entry which is preliminary data.</text>
</comment>
<evidence type="ECO:0000313" key="2">
    <source>
        <dbReference type="EMBL" id="MEQ2191854.1"/>
    </source>
</evidence>
<dbReference type="SUPFAM" id="SSF48019">
    <property type="entry name" value="post-AAA+ oligomerization domain-like"/>
    <property type="match status" value="1"/>
</dbReference>
<dbReference type="Proteomes" id="UP001434883">
    <property type="component" value="Unassembled WGS sequence"/>
</dbReference>
<feature type="domain" description="Replication factor C C-terminal" evidence="1">
    <location>
        <begin position="14"/>
        <end position="43"/>
    </location>
</feature>
<sequence>MEMCRNPKMNMIFLFLIQEIGFTHMRVAEGVNSLLQMAGLLGRLCKKMKNLDMQESYAVISMVCTTGFCRLVQMAPSSTVLVVLWLRTPSAEPTLEAEWVLERTRRVIPAVGTGGRHIDK</sequence>
<keyword evidence="3" id="KW-1185">Reference proteome</keyword>
<dbReference type="InterPro" id="IPR013748">
    <property type="entry name" value="Rep_factorC_C"/>
</dbReference>